<dbReference type="HAMAP" id="MF_02065">
    <property type="entry name" value="MltG"/>
    <property type="match status" value="1"/>
</dbReference>
<keyword evidence="2 7" id="KW-0812">Transmembrane</keyword>
<dbReference type="PANTHER" id="PTHR30518">
    <property type="entry name" value="ENDOLYTIC MUREIN TRANSGLYCOSYLASE"/>
    <property type="match status" value="1"/>
</dbReference>
<dbReference type="InterPro" id="IPR003770">
    <property type="entry name" value="MLTG-like"/>
</dbReference>
<dbReference type="Proteomes" id="UP000228809">
    <property type="component" value="Unassembled WGS sequence"/>
</dbReference>
<dbReference type="GO" id="GO:0005886">
    <property type="term" value="C:plasma membrane"/>
    <property type="evidence" value="ECO:0007669"/>
    <property type="project" value="UniProtKB-UniRule"/>
</dbReference>
<accession>A0A2M6WF56</accession>
<sequence length="337" mass="37956">MMRVLIEKMRSRHERLHTWMRHNRNRETAALFAVAVLFLISLTYSTLIAPPHTFPTQHVITVKSGGTIGSTASLLKENGIIQSATVFKAAALLFGGKVIAGDYYLDTRENVLALAWRMNRGEYGLDTITVRIEEGSTVAEMAQQLQSVLPRFDAERFTQIATQFEGYLYPDTYHFLPSTTADEVVSVLRGTFFARIEDIALRLGASGRSVEDIVIMASILEREAHDFEVKRRIASVLWNRLDIDMALQVDATFRYINGKGTYDITKAELADASSPYNTYQHKGLPPTPIGSPSIESIIAAAEPIESNYLYYLADRNGVTYFSRTFEEHKRKKALYVN</sequence>
<reference evidence="9" key="1">
    <citation type="submission" date="2017-09" db="EMBL/GenBank/DDBJ databases">
        <title>Depth-based differentiation of microbial function through sediment-hosted aquifers and enrichment of novel symbionts in the deep terrestrial subsurface.</title>
        <authorList>
            <person name="Probst A.J."/>
            <person name="Ladd B."/>
            <person name="Jarett J.K."/>
            <person name="Geller-Mcgrath D.E."/>
            <person name="Sieber C.M.K."/>
            <person name="Emerson J.B."/>
            <person name="Anantharaman K."/>
            <person name="Thomas B.C."/>
            <person name="Malmstrom R."/>
            <person name="Stieglmeier M."/>
            <person name="Klingl A."/>
            <person name="Woyke T."/>
            <person name="Ryan C.M."/>
            <person name="Banfield J.F."/>
        </authorList>
    </citation>
    <scope>NUCLEOTIDE SEQUENCE [LARGE SCALE GENOMIC DNA]</scope>
</reference>
<dbReference type="Pfam" id="PF02618">
    <property type="entry name" value="YceG"/>
    <property type="match status" value="1"/>
</dbReference>
<protein>
    <recommendedName>
        <fullName evidence="7">Endolytic murein transglycosylase</fullName>
        <ecNumber evidence="7">4.2.2.29</ecNumber>
    </recommendedName>
    <alternativeName>
        <fullName evidence="7">Peptidoglycan lytic transglycosylase</fullName>
    </alternativeName>
    <alternativeName>
        <fullName evidence="7">Peptidoglycan polymerization terminase</fullName>
    </alternativeName>
</protein>
<feature type="site" description="Important for catalytic activity" evidence="7">
    <location>
        <position position="223"/>
    </location>
</feature>
<evidence type="ECO:0000256" key="6">
    <source>
        <dbReference type="ARBA" id="ARBA00023316"/>
    </source>
</evidence>
<dbReference type="GO" id="GO:0009252">
    <property type="term" value="P:peptidoglycan biosynthetic process"/>
    <property type="evidence" value="ECO:0007669"/>
    <property type="project" value="UniProtKB-UniRule"/>
</dbReference>
<dbReference type="EC" id="4.2.2.29" evidence="7"/>
<comment type="similarity">
    <text evidence="7">Belongs to the transglycosylase MltG family.</text>
</comment>
<evidence type="ECO:0000256" key="3">
    <source>
        <dbReference type="ARBA" id="ARBA00022989"/>
    </source>
</evidence>
<dbReference type="GO" id="GO:0071555">
    <property type="term" value="P:cell wall organization"/>
    <property type="evidence" value="ECO:0007669"/>
    <property type="project" value="UniProtKB-KW"/>
</dbReference>
<evidence type="ECO:0000256" key="7">
    <source>
        <dbReference type="HAMAP-Rule" id="MF_02065"/>
    </source>
</evidence>
<dbReference type="EMBL" id="PFBJ01000003">
    <property type="protein sequence ID" value="PIT91427.1"/>
    <property type="molecule type" value="Genomic_DNA"/>
</dbReference>
<proteinExistence type="inferred from homology"/>
<dbReference type="Gene3D" id="3.30.1490.480">
    <property type="entry name" value="Endolytic murein transglycosylase"/>
    <property type="match status" value="1"/>
</dbReference>
<gene>
    <name evidence="7" type="primary">mltG</name>
    <name evidence="8" type="ORF">COU17_00345</name>
</gene>
<keyword evidence="1 7" id="KW-1003">Cell membrane</keyword>
<keyword evidence="4 7" id="KW-0472">Membrane</keyword>
<comment type="catalytic activity">
    <reaction evidence="7">
        <text>a peptidoglycan chain = a peptidoglycan chain with N-acetyl-1,6-anhydromuramyl-[peptide] at the reducing end + a peptidoglycan chain with N-acetylglucosamine at the non-reducing end.</text>
        <dbReference type="EC" id="4.2.2.29"/>
    </reaction>
</comment>
<evidence type="ECO:0000256" key="4">
    <source>
        <dbReference type="ARBA" id="ARBA00023136"/>
    </source>
</evidence>
<comment type="function">
    <text evidence="7">Functions as a peptidoglycan terminase that cleaves nascent peptidoglycan strands endolytically to terminate their elongation.</text>
</comment>
<dbReference type="PANTHER" id="PTHR30518:SF2">
    <property type="entry name" value="ENDOLYTIC MUREIN TRANSGLYCOSYLASE"/>
    <property type="match status" value="1"/>
</dbReference>
<evidence type="ECO:0000256" key="1">
    <source>
        <dbReference type="ARBA" id="ARBA00022475"/>
    </source>
</evidence>
<organism evidence="8 9">
    <name type="scientific">Candidatus Kaiserbacteria bacterium CG10_big_fil_rev_8_21_14_0_10_49_17</name>
    <dbReference type="NCBI Taxonomy" id="1974609"/>
    <lineage>
        <taxon>Bacteria</taxon>
        <taxon>Candidatus Kaiseribacteriota</taxon>
    </lineage>
</organism>
<evidence type="ECO:0000256" key="5">
    <source>
        <dbReference type="ARBA" id="ARBA00023239"/>
    </source>
</evidence>
<evidence type="ECO:0000256" key="2">
    <source>
        <dbReference type="ARBA" id="ARBA00022692"/>
    </source>
</evidence>
<comment type="caution">
    <text evidence="8">The sequence shown here is derived from an EMBL/GenBank/DDBJ whole genome shotgun (WGS) entry which is preliminary data.</text>
</comment>
<dbReference type="NCBIfam" id="TIGR00247">
    <property type="entry name" value="endolytic transglycosylase MltG"/>
    <property type="match status" value="1"/>
</dbReference>
<keyword evidence="5 7" id="KW-0456">Lyase</keyword>
<keyword evidence="6 7" id="KW-0961">Cell wall biogenesis/degradation</keyword>
<name>A0A2M6WF56_9BACT</name>
<evidence type="ECO:0000313" key="8">
    <source>
        <dbReference type="EMBL" id="PIT91427.1"/>
    </source>
</evidence>
<dbReference type="AlphaFoldDB" id="A0A2M6WF56"/>
<dbReference type="GO" id="GO:0008932">
    <property type="term" value="F:lytic endotransglycosylase activity"/>
    <property type="evidence" value="ECO:0007669"/>
    <property type="project" value="UniProtKB-UniRule"/>
</dbReference>
<keyword evidence="3 7" id="KW-1133">Transmembrane helix</keyword>
<evidence type="ECO:0000313" key="9">
    <source>
        <dbReference type="Proteomes" id="UP000228809"/>
    </source>
</evidence>